<reference evidence="1 2" key="1">
    <citation type="journal article" date="2016" name="Sci. Rep.">
        <title>Metabolic traits of an uncultured archaeal lineage -MSBL1- from brine pools of the Red Sea.</title>
        <authorList>
            <person name="Mwirichia R."/>
            <person name="Alam I."/>
            <person name="Rashid M."/>
            <person name="Vinu M."/>
            <person name="Ba-Alawi W."/>
            <person name="Anthony Kamau A."/>
            <person name="Kamanda Ngugi D."/>
            <person name="Goker M."/>
            <person name="Klenk H.P."/>
            <person name="Bajic V."/>
            <person name="Stingl U."/>
        </authorList>
    </citation>
    <scope>NUCLEOTIDE SEQUENCE [LARGE SCALE GENOMIC DNA]</scope>
    <source>
        <strain evidence="1">SCGC-AAA259E19</strain>
    </source>
</reference>
<dbReference type="AlphaFoldDB" id="A0A133UNL1"/>
<comment type="caution">
    <text evidence="1">The sequence shown here is derived from an EMBL/GenBank/DDBJ whole genome shotgun (WGS) entry which is preliminary data.</text>
</comment>
<accession>A0A133UNL1</accession>
<name>A0A133UNL1_9EURY</name>
<keyword evidence="2" id="KW-1185">Reference proteome</keyword>
<proteinExistence type="predicted"/>
<gene>
    <name evidence="1" type="ORF">AKJ65_00810</name>
</gene>
<evidence type="ECO:0000313" key="1">
    <source>
        <dbReference type="EMBL" id="KXA95751.1"/>
    </source>
</evidence>
<protein>
    <submittedName>
        <fullName evidence="1">Uncharacterized protein</fullName>
    </submittedName>
</protein>
<dbReference type="EMBL" id="LHXO01000006">
    <property type="protein sequence ID" value="KXA95751.1"/>
    <property type="molecule type" value="Genomic_DNA"/>
</dbReference>
<evidence type="ECO:0000313" key="2">
    <source>
        <dbReference type="Proteomes" id="UP000070284"/>
    </source>
</evidence>
<dbReference type="Proteomes" id="UP000070284">
    <property type="component" value="Unassembled WGS sequence"/>
</dbReference>
<organism evidence="1 2">
    <name type="scientific">candidate division MSBL1 archaeon SCGC-AAA259E19</name>
    <dbReference type="NCBI Taxonomy" id="1698264"/>
    <lineage>
        <taxon>Archaea</taxon>
        <taxon>Methanobacteriati</taxon>
        <taxon>Methanobacteriota</taxon>
        <taxon>candidate division MSBL1</taxon>
    </lineage>
</organism>
<sequence>MSFVRTKKINGNEYAYRVKSVREDGKVRQKVLKYLGPADQVELGTTEEGWERTEYDTDLPNPEWEEPPHILKWDLGEKTVLVANLPKDQLNPNESEWHYEVSVIEDKEGYISPKELEGKSFDSKEEALDYAKSLKRKYGKGLGTTEEKDTDYVVVARYNI</sequence>